<accession>A0AAE9Z6I4</accession>
<name>A0AAE9Z6I4_9GAMM</name>
<reference evidence="2 3" key="1">
    <citation type="journal article" date="2015" name="Genome Announc.">
        <title>Draft Genome Sequences of Marine Isolates of Thalassomonas viridans and Thalassomonas actiniarum.</title>
        <authorList>
            <person name="Olonade I."/>
            <person name="van Zyl L.J."/>
            <person name="Trindade M."/>
        </authorList>
    </citation>
    <scope>NUCLEOTIDE SEQUENCE [LARGE SCALE GENOMIC DNA]</scope>
    <source>
        <strain evidence="2 3">XOM25</strain>
    </source>
</reference>
<organism evidence="2 3">
    <name type="scientific">Thalassomonas viridans</name>
    <dbReference type="NCBI Taxonomy" id="137584"/>
    <lineage>
        <taxon>Bacteria</taxon>
        <taxon>Pseudomonadati</taxon>
        <taxon>Pseudomonadota</taxon>
        <taxon>Gammaproteobacteria</taxon>
        <taxon>Alteromonadales</taxon>
        <taxon>Colwelliaceae</taxon>
        <taxon>Thalassomonas</taxon>
    </lineage>
</organism>
<proteinExistence type="predicted"/>
<evidence type="ECO:0000313" key="3">
    <source>
        <dbReference type="Proteomes" id="UP000032352"/>
    </source>
</evidence>
<keyword evidence="3" id="KW-1185">Reference proteome</keyword>
<dbReference type="InterPro" id="IPR021534">
    <property type="entry name" value="DUF3192"/>
</dbReference>
<dbReference type="AlphaFoldDB" id="A0AAE9Z6I4"/>
<evidence type="ECO:0000256" key="1">
    <source>
        <dbReference type="SAM" id="Phobius"/>
    </source>
</evidence>
<feature type="transmembrane region" description="Helical" evidence="1">
    <location>
        <begin position="6"/>
        <end position="24"/>
    </location>
</feature>
<dbReference type="Proteomes" id="UP000032352">
    <property type="component" value="Chromosome"/>
</dbReference>
<evidence type="ECO:0000313" key="2">
    <source>
        <dbReference type="EMBL" id="WDE06904.1"/>
    </source>
</evidence>
<reference evidence="2 3" key="2">
    <citation type="journal article" date="2022" name="Mar. Drugs">
        <title>Bioassay-Guided Fractionation Leads to the Detection of Cholic Acid Generated by the Rare Thalassomonas sp.</title>
        <authorList>
            <person name="Pheiffer F."/>
            <person name="Schneider Y.K."/>
            <person name="Hansen E.H."/>
            <person name="Andersen J.H."/>
            <person name="Isaksson J."/>
            <person name="Busche T."/>
            <person name="R C."/>
            <person name="Kalinowski J."/>
            <person name="Zyl L.V."/>
            <person name="Trindade M."/>
        </authorList>
    </citation>
    <scope>NUCLEOTIDE SEQUENCE [LARGE SCALE GENOMIC DNA]</scope>
    <source>
        <strain evidence="2 3">XOM25</strain>
    </source>
</reference>
<dbReference type="KEGG" id="tvd:SG34_008440"/>
<sequence>MNKKYVLLALALYGLFVFLVINFYEDNPSSMTWEDREEFNRHYIAKLVPGQVNLEQILADLGTPDSTEAIRKNNNYYQVTFYRTQHVKSDGITTQEECTYLLFVNDTLAGSGLGGHYPENWQVIQAHSRN</sequence>
<protein>
    <submittedName>
        <fullName evidence="2">DUF3192 domain-containing protein</fullName>
    </submittedName>
</protein>
<keyword evidence="1" id="KW-0472">Membrane</keyword>
<dbReference type="RefSeq" id="WP_044839344.1">
    <property type="nucleotide sequence ID" value="NZ_CP059733.1"/>
</dbReference>
<dbReference type="EMBL" id="CP059733">
    <property type="protein sequence ID" value="WDE06904.1"/>
    <property type="molecule type" value="Genomic_DNA"/>
</dbReference>
<dbReference type="Pfam" id="PF11399">
    <property type="entry name" value="DUF3192"/>
    <property type="match status" value="1"/>
</dbReference>
<keyword evidence="1" id="KW-0812">Transmembrane</keyword>
<gene>
    <name evidence="2" type="ORF">SG34_008440</name>
</gene>
<keyword evidence="1" id="KW-1133">Transmembrane helix</keyword>